<evidence type="ECO:0000256" key="1">
    <source>
        <dbReference type="SAM" id="MobiDB-lite"/>
    </source>
</evidence>
<accession>A0AB34IMK3</accession>
<keyword evidence="2" id="KW-0472">Membrane</keyword>
<feature type="transmembrane region" description="Helical" evidence="2">
    <location>
        <begin position="155"/>
        <end position="171"/>
    </location>
</feature>
<reference evidence="3 4" key="1">
    <citation type="journal article" date="2024" name="Science">
        <title>Giant polyketide synthase enzymes in the biosynthesis of giant marine polyether toxins.</title>
        <authorList>
            <person name="Fallon T.R."/>
            <person name="Shende V.V."/>
            <person name="Wierzbicki I.H."/>
            <person name="Pendleton A.L."/>
            <person name="Watervoot N.F."/>
            <person name="Auber R.P."/>
            <person name="Gonzalez D.J."/>
            <person name="Wisecaver J.H."/>
            <person name="Moore B.S."/>
        </authorList>
    </citation>
    <scope>NUCLEOTIDE SEQUENCE [LARGE SCALE GENOMIC DNA]</scope>
    <source>
        <strain evidence="3 4">12B1</strain>
    </source>
</reference>
<sequence length="581" mass="62637">MPQERARAAAQAHVAAVLSSGGGLAGAEKRLATMQLNAGAVAVQRQLTQLRVDYLSQLNLQTTLLAGMGVSMLGSLELEAIEPAVPHRAELLQFVLCLLYVCGACTVLGASTWVLYSSNNLINLATIASLYATSLEDLQAADRVIGLRMLDVRKFYLVALFAAIPTSLVMVCNLVNWFIALLGLVIAFAFMMHMVHADFVTTEALCKSHVNVRALRQEHELEARMVKVAHRLWSKFNHLTQHASLKAFRERLATTECLHDETALLREATRRSINGGAAHDAVAAAAAAGATSFMEAMHSMHSPAHELSESALSATAETSRRAWPLPHVPHVWRRHSHSCSRGEAVHTGEMGLRSLLGKTPSSQGPCALLKSVAMDRAGFVGRHHTHWNWSVIQLLAETPSPTPTSPRYWSLDDEGQLDCYPSEEAWARGDAPKVRVQMKEYAALGVHSTNGLPCIALLPLSALEDGADPTGQMRSWYLCGWPATLKTASLTDVWLTKLQAASGLDAHSVHLKAIASSRESDEDDDAPTPPPPPAAARQPSPPPRPPTLQTRSQTVPIMPLVSQAHSGASEAAGAAHPNAML</sequence>
<keyword evidence="2" id="KW-0812">Transmembrane</keyword>
<gene>
    <name evidence="3" type="ORF">AB1Y20_011338</name>
</gene>
<keyword evidence="2" id="KW-1133">Transmembrane helix</keyword>
<proteinExistence type="predicted"/>
<dbReference type="EMBL" id="JBGBPQ010000022">
    <property type="protein sequence ID" value="KAL1503285.1"/>
    <property type="molecule type" value="Genomic_DNA"/>
</dbReference>
<comment type="caution">
    <text evidence="3">The sequence shown here is derived from an EMBL/GenBank/DDBJ whole genome shotgun (WGS) entry which is preliminary data.</text>
</comment>
<evidence type="ECO:0000313" key="3">
    <source>
        <dbReference type="EMBL" id="KAL1503285.1"/>
    </source>
</evidence>
<feature type="transmembrane region" description="Helical" evidence="2">
    <location>
        <begin position="91"/>
        <end position="116"/>
    </location>
</feature>
<protein>
    <submittedName>
        <fullName evidence="3">Uncharacterized protein</fullName>
    </submittedName>
</protein>
<feature type="compositionally biased region" description="Pro residues" evidence="1">
    <location>
        <begin position="527"/>
        <end position="546"/>
    </location>
</feature>
<dbReference type="Proteomes" id="UP001515480">
    <property type="component" value="Unassembled WGS sequence"/>
</dbReference>
<name>A0AB34IMK3_PRYPA</name>
<evidence type="ECO:0000256" key="2">
    <source>
        <dbReference type="SAM" id="Phobius"/>
    </source>
</evidence>
<feature type="region of interest" description="Disordered" evidence="1">
    <location>
        <begin position="516"/>
        <end position="557"/>
    </location>
</feature>
<dbReference type="AlphaFoldDB" id="A0AB34IMK3"/>
<keyword evidence="4" id="KW-1185">Reference proteome</keyword>
<feature type="transmembrane region" description="Helical" evidence="2">
    <location>
        <begin position="177"/>
        <end position="195"/>
    </location>
</feature>
<organism evidence="3 4">
    <name type="scientific">Prymnesium parvum</name>
    <name type="common">Toxic golden alga</name>
    <dbReference type="NCBI Taxonomy" id="97485"/>
    <lineage>
        <taxon>Eukaryota</taxon>
        <taxon>Haptista</taxon>
        <taxon>Haptophyta</taxon>
        <taxon>Prymnesiophyceae</taxon>
        <taxon>Prymnesiales</taxon>
        <taxon>Prymnesiaceae</taxon>
        <taxon>Prymnesium</taxon>
    </lineage>
</organism>
<evidence type="ECO:0000313" key="4">
    <source>
        <dbReference type="Proteomes" id="UP001515480"/>
    </source>
</evidence>